<sequence>MSEKKKRALISVSDKKGLKELVKALDKHGFEIISTGGTAKAIEKVGVKVTPVEKVTNFKEMLDGRVKTLHPKLHAGILALRDSKKHMQQLKETNIMLIDLVVVNLYPFRRTVSKKAPLDEIIENIDIGGPTLIRAAAKNFHDVAVVVKPTQYQLLIDELDKNNGVISLKTRQLLAAKAFEHTAYYDTTINDFLHRKFNPDEFFPDDFSVNYRKVMDLRYGENPDQKAALYKESFIYAPSIARAKVLNGKQLSFNNIIDANDAIGVVQEFEQPAACLIKHNNACGAAVAAGISEAFQKGHECDPKSAYGSIIALNRECDVETAKKIIGFFNEVVIAPSYDEAALKILSKKQNLRVLQLKALDQHIIPQGLDYKKIEGGLLAQSVDIISDEEADLTVVSKKKPTEEQVKDMLFAWRIVKHVKSNAIVLAKNRATVGIGAGQMSRVDAVEIAVRKAGGREKGAVLASDGFFPFRDNIDIAAEKGITAIIEPGGSMHDQKIIDAANEKGIVLVFTGVRHFKH</sequence>
<comment type="caution">
    <text evidence="11">The sequence shown here is derived from an EMBL/GenBank/DDBJ whole genome shotgun (WGS) entry which is preliminary data.</text>
</comment>
<dbReference type="AlphaFoldDB" id="A0A2D6M186"/>
<dbReference type="PANTHER" id="PTHR11692:SF0">
    <property type="entry name" value="BIFUNCTIONAL PURINE BIOSYNTHESIS PROTEIN ATIC"/>
    <property type="match status" value="1"/>
</dbReference>
<evidence type="ECO:0000256" key="6">
    <source>
        <dbReference type="ARBA" id="ARBA00022801"/>
    </source>
</evidence>
<keyword evidence="7" id="KW-0511">Multifunctional enzyme</keyword>
<dbReference type="EC" id="2.1.2.3" evidence="11"/>
<evidence type="ECO:0000256" key="7">
    <source>
        <dbReference type="ARBA" id="ARBA00023268"/>
    </source>
</evidence>
<evidence type="ECO:0000256" key="4">
    <source>
        <dbReference type="ARBA" id="ARBA00022679"/>
    </source>
</evidence>
<comment type="pathway">
    <text evidence="1">Purine metabolism; IMP biosynthesis via de novo pathway; IMP from 5-formamido-1-(5-phospho-D-ribosyl)imidazole-4-carboxamide: step 1/1.</text>
</comment>
<dbReference type="Gene3D" id="3.40.140.20">
    <property type="match status" value="2"/>
</dbReference>
<dbReference type="GO" id="GO:0004643">
    <property type="term" value="F:phosphoribosylaminoimidazolecarboxamide formyltransferase activity"/>
    <property type="evidence" value="ECO:0007669"/>
    <property type="project" value="UniProtKB-EC"/>
</dbReference>
<dbReference type="GO" id="GO:0005829">
    <property type="term" value="C:cytosol"/>
    <property type="evidence" value="ECO:0007669"/>
    <property type="project" value="TreeGrafter"/>
</dbReference>
<evidence type="ECO:0000256" key="3">
    <source>
        <dbReference type="ARBA" id="ARBA00007667"/>
    </source>
</evidence>
<dbReference type="FunFam" id="3.40.140.20:FF:000001">
    <property type="entry name" value="Bifunctional purine biosynthesis protein PurH"/>
    <property type="match status" value="1"/>
</dbReference>
<accession>A0A2D6M186</accession>
<dbReference type="NCBIfam" id="NF002049">
    <property type="entry name" value="PRK00881.1"/>
    <property type="match status" value="1"/>
</dbReference>
<dbReference type="NCBIfam" id="TIGR00355">
    <property type="entry name" value="purH"/>
    <property type="match status" value="1"/>
</dbReference>
<dbReference type="EMBL" id="NZBU01000008">
    <property type="protein sequence ID" value="MAG22187.1"/>
    <property type="molecule type" value="Genomic_DNA"/>
</dbReference>
<reference evidence="12" key="1">
    <citation type="submission" date="2017-09" db="EMBL/GenBank/DDBJ databases">
        <title>The Reconstruction of 2,631 Draft Metagenome-Assembled Genomes from the Global Oceans.</title>
        <authorList>
            <person name="Tully B.J."/>
            <person name="Graham E.D."/>
            <person name="Heidelberg J.F."/>
        </authorList>
    </citation>
    <scope>NUCLEOTIDE SEQUENCE [LARGE SCALE GENOMIC DNA]</scope>
</reference>
<dbReference type="PANTHER" id="PTHR11692">
    <property type="entry name" value="BIFUNCTIONAL PURINE BIOSYNTHESIS PROTEIN PURH"/>
    <property type="match status" value="1"/>
</dbReference>
<comment type="catalytic activity">
    <reaction evidence="9">
        <text>IMP + H2O = 5-formamido-1-(5-phospho-D-ribosyl)imidazole-4-carboxamide</text>
        <dbReference type="Rhea" id="RHEA:18445"/>
        <dbReference type="ChEBI" id="CHEBI:15377"/>
        <dbReference type="ChEBI" id="CHEBI:58053"/>
        <dbReference type="ChEBI" id="CHEBI:58467"/>
        <dbReference type="EC" id="3.5.4.10"/>
    </reaction>
</comment>
<evidence type="ECO:0000256" key="1">
    <source>
        <dbReference type="ARBA" id="ARBA00004844"/>
    </source>
</evidence>
<keyword evidence="6 11" id="KW-0378">Hydrolase</keyword>
<dbReference type="SMART" id="SM00851">
    <property type="entry name" value="MGS"/>
    <property type="match status" value="1"/>
</dbReference>
<dbReference type="GO" id="GO:0006189">
    <property type="term" value="P:'de novo' IMP biosynthetic process"/>
    <property type="evidence" value="ECO:0007669"/>
    <property type="project" value="UniProtKB-UniPathway"/>
</dbReference>
<dbReference type="UniPathway" id="UPA00074">
    <property type="reaction ID" value="UER00133"/>
</dbReference>
<gene>
    <name evidence="11" type="primary">purH</name>
    <name evidence="11" type="ORF">CL943_02685</name>
</gene>
<dbReference type="EC" id="3.5.4.10" evidence="11"/>
<dbReference type="PROSITE" id="PS51855">
    <property type="entry name" value="MGS"/>
    <property type="match status" value="1"/>
</dbReference>
<dbReference type="PIRSF" id="PIRSF000414">
    <property type="entry name" value="AICARFT_IMPCHas"/>
    <property type="match status" value="1"/>
</dbReference>
<evidence type="ECO:0000313" key="11">
    <source>
        <dbReference type="EMBL" id="MAG22187.1"/>
    </source>
</evidence>
<evidence type="ECO:0000256" key="2">
    <source>
        <dbReference type="ARBA" id="ARBA00004954"/>
    </source>
</evidence>
<dbReference type="SUPFAM" id="SSF52335">
    <property type="entry name" value="Methylglyoxal synthase-like"/>
    <property type="match status" value="1"/>
</dbReference>
<dbReference type="FunFam" id="3.40.50.1380:FF:000001">
    <property type="entry name" value="Bifunctional purine biosynthesis protein PurH"/>
    <property type="match status" value="1"/>
</dbReference>
<dbReference type="InterPro" id="IPR016193">
    <property type="entry name" value="Cytidine_deaminase-like"/>
</dbReference>
<dbReference type="Proteomes" id="UP000226592">
    <property type="component" value="Unassembled WGS sequence"/>
</dbReference>
<dbReference type="InterPro" id="IPR036914">
    <property type="entry name" value="MGS-like_dom_sf"/>
</dbReference>
<comment type="pathway">
    <text evidence="2">Purine metabolism; IMP biosynthesis via de novo pathway; 5-formamido-1-(5-phospho-D-ribosyl)imidazole-4-carboxamide from 5-amino-1-(5-phospho-D-ribosyl)imidazole-4-carboxamide (10-formyl THF route): step 1/1.</text>
</comment>
<dbReference type="CDD" id="cd01421">
    <property type="entry name" value="IMPCH"/>
    <property type="match status" value="1"/>
</dbReference>
<evidence type="ECO:0000256" key="5">
    <source>
        <dbReference type="ARBA" id="ARBA00022755"/>
    </source>
</evidence>
<evidence type="ECO:0000256" key="8">
    <source>
        <dbReference type="ARBA" id="ARBA00050488"/>
    </source>
</evidence>
<comment type="similarity">
    <text evidence="3">Belongs to the PurH family.</text>
</comment>
<protein>
    <submittedName>
        <fullName evidence="11">Bifunctional phosphoribosylaminoimidazolecarboxamide formyltransferase/inosine monophosphate cyclohydrolase</fullName>
        <ecNumber evidence="11">2.1.2.3</ecNumber>
        <ecNumber evidence="11">3.5.4.10</ecNumber>
    </submittedName>
</protein>
<dbReference type="Pfam" id="PF01808">
    <property type="entry name" value="AICARFT_IMPCHas"/>
    <property type="match status" value="1"/>
</dbReference>
<organism evidence="11 12">
    <name type="scientific">Candidatus Iainarchaeum sp</name>
    <dbReference type="NCBI Taxonomy" id="3101447"/>
    <lineage>
        <taxon>Archaea</taxon>
        <taxon>Candidatus Iainarchaeota</taxon>
        <taxon>Candidatus Iainarchaeia</taxon>
        <taxon>Candidatus Iainarchaeales</taxon>
        <taxon>Candidatus Iainarchaeaceae</taxon>
        <taxon>Candidatus Iainarchaeum</taxon>
    </lineage>
</organism>
<proteinExistence type="inferred from homology"/>
<feature type="domain" description="MGS-like" evidence="10">
    <location>
        <begin position="1"/>
        <end position="147"/>
    </location>
</feature>
<dbReference type="InterPro" id="IPR024051">
    <property type="entry name" value="AICAR_Tfase_dup_dom_sf"/>
</dbReference>
<dbReference type="SMART" id="SM00798">
    <property type="entry name" value="AICARFT_IMPCHas"/>
    <property type="match status" value="1"/>
</dbReference>
<dbReference type="Gene3D" id="3.40.50.1380">
    <property type="entry name" value="Methylglyoxal synthase-like domain"/>
    <property type="match status" value="1"/>
</dbReference>
<dbReference type="InterPro" id="IPR011607">
    <property type="entry name" value="MGS-like_dom"/>
</dbReference>
<comment type="catalytic activity">
    <reaction evidence="8">
        <text>(6R)-10-formyltetrahydrofolate + 5-amino-1-(5-phospho-beta-D-ribosyl)imidazole-4-carboxamide = 5-formamido-1-(5-phospho-D-ribosyl)imidazole-4-carboxamide + (6S)-5,6,7,8-tetrahydrofolate</text>
        <dbReference type="Rhea" id="RHEA:22192"/>
        <dbReference type="ChEBI" id="CHEBI:57453"/>
        <dbReference type="ChEBI" id="CHEBI:58467"/>
        <dbReference type="ChEBI" id="CHEBI:58475"/>
        <dbReference type="ChEBI" id="CHEBI:195366"/>
        <dbReference type="EC" id="2.1.2.3"/>
    </reaction>
</comment>
<evidence type="ECO:0000259" key="10">
    <source>
        <dbReference type="PROSITE" id="PS51855"/>
    </source>
</evidence>
<dbReference type="HAMAP" id="MF_00139">
    <property type="entry name" value="PurH"/>
    <property type="match status" value="1"/>
</dbReference>
<dbReference type="InterPro" id="IPR002695">
    <property type="entry name" value="PurH-like"/>
</dbReference>
<evidence type="ECO:0000256" key="9">
    <source>
        <dbReference type="ARBA" id="ARBA00050687"/>
    </source>
</evidence>
<evidence type="ECO:0000313" key="12">
    <source>
        <dbReference type="Proteomes" id="UP000226592"/>
    </source>
</evidence>
<dbReference type="Pfam" id="PF02142">
    <property type="entry name" value="MGS"/>
    <property type="match status" value="1"/>
</dbReference>
<keyword evidence="4 11" id="KW-0808">Transferase</keyword>
<dbReference type="GO" id="GO:0003937">
    <property type="term" value="F:IMP cyclohydrolase activity"/>
    <property type="evidence" value="ECO:0007669"/>
    <property type="project" value="UniProtKB-EC"/>
</dbReference>
<dbReference type="SUPFAM" id="SSF53927">
    <property type="entry name" value="Cytidine deaminase-like"/>
    <property type="match status" value="1"/>
</dbReference>
<keyword evidence="5" id="KW-0658">Purine biosynthesis</keyword>
<name>A0A2D6M186_9ARCH</name>